<dbReference type="AlphaFoldDB" id="A0A0G0GYG8"/>
<sequence length="271" mass="31087">MKQEKSLEQHVKGLLNKQKEEGAAAFQNFVNEQKKKKEQMGFKKNPKIEIEEAEVVEEIPHRLPAKTKAEKVEAIEEENNEEAKMRRMQKDIIQKITKIKIRELMAQTEAGQMEEKGMDKSEGYEVFRSAINRIDTENVKIPKDHPLIPILKWAESLLEENKKGKIKLSETVLIKNGKEEKLAPTIETALNRIFYPIYSGEGKVPEGMPKDVKEIITLIKRSSEEHQPLSVFRTTSKIGGASFNLICNFGDNFKHKGIKEVLKQFENDITS</sequence>
<comment type="caution">
    <text evidence="1">The sequence shown here is derived from an EMBL/GenBank/DDBJ whole genome shotgun (WGS) entry which is preliminary data.</text>
</comment>
<dbReference type="EMBL" id="LBTF01000001">
    <property type="protein sequence ID" value="KKQ36033.1"/>
    <property type="molecule type" value="Genomic_DNA"/>
</dbReference>
<proteinExistence type="predicted"/>
<organism evidence="1 2">
    <name type="scientific">Candidatus Nomurabacteria bacterium GW2011_GWB1_37_5</name>
    <dbReference type="NCBI Taxonomy" id="1618742"/>
    <lineage>
        <taxon>Bacteria</taxon>
        <taxon>Candidatus Nomuraibacteriota</taxon>
    </lineage>
</organism>
<reference evidence="1 2" key="1">
    <citation type="journal article" date="2015" name="Nature">
        <title>rRNA introns, odd ribosomes, and small enigmatic genomes across a large radiation of phyla.</title>
        <authorList>
            <person name="Brown C.T."/>
            <person name="Hug L.A."/>
            <person name="Thomas B.C."/>
            <person name="Sharon I."/>
            <person name="Castelle C.J."/>
            <person name="Singh A."/>
            <person name="Wilkins M.J."/>
            <person name="Williams K.H."/>
            <person name="Banfield J.F."/>
        </authorList>
    </citation>
    <scope>NUCLEOTIDE SEQUENCE [LARGE SCALE GENOMIC DNA]</scope>
</reference>
<evidence type="ECO:0000313" key="1">
    <source>
        <dbReference type="EMBL" id="KKQ36033.1"/>
    </source>
</evidence>
<protein>
    <submittedName>
        <fullName evidence="1">Uncharacterized protein</fullName>
    </submittedName>
</protein>
<gene>
    <name evidence="1" type="ORF">US50_C0001G0035</name>
</gene>
<name>A0A0G0GYG8_9BACT</name>
<dbReference type="Proteomes" id="UP000033876">
    <property type="component" value="Unassembled WGS sequence"/>
</dbReference>
<accession>A0A0G0GYG8</accession>
<evidence type="ECO:0000313" key="2">
    <source>
        <dbReference type="Proteomes" id="UP000033876"/>
    </source>
</evidence>